<evidence type="ECO:0000313" key="1">
    <source>
        <dbReference type="EMBL" id="ANV79306.1"/>
    </source>
</evidence>
<dbReference type="EMBL" id="KP211819">
    <property type="protein sequence ID" value="ANV79306.1"/>
    <property type="molecule type" value="Genomic_DNA"/>
</dbReference>
<protein>
    <recommendedName>
        <fullName evidence="2">HTH marR-type domain-containing protein</fullName>
    </recommendedName>
</protein>
<dbReference type="SUPFAM" id="SSF46785">
    <property type="entry name" value="Winged helix' DNA-binding domain"/>
    <property type="match status" value="2"/>
</dbReference>
<reference evidence="1" key="1">
    <citation type="submission" date="2014-11" db="EMBL/GenBank/DDBJ databases">
        <authorList>
            <person name="Zhu J."/>
            <person name="Qi W."/>
            <person name="Song R."/>
        </authorList>
    </citation>
    <scope>NUCLEOTIDE SEQUENCE</scope>
</reference>
<reference evidence="1" key="2">
    <citation type="journal article" date="2015" name="ISME J.">
        <title>A new class of marine Euryarchaeota group II from the Mediterranean deep chlorophyll maximum.</title>
        <authorList>
            <person name="Martin-Cuadrado A.B."/>
            <person name="Garcia-Heredia I."/>
            <person name="Molto A.G."/>
            <person name="Lopez-Ubeda R."/>
            <person name="Kimes N."/>
            <person name="Lopez-Garcia P."/>
            <person name="Moreira D."/>
            <person name="Rodriguez-Valera F."/>
        </authorList>
    </citation>
    <scope>NUCLEOTIDE SEQUENCE</scope>
</reference>
<sequence>MFRLRLVEQPMPTGSKDTQVLLEWLIDSLSLVRRKSESWNTNDEPSALHRMFTGSLLNEPLRGWNTKELGDCCGLSQTAMHNQMLRLRESGLVSSELKGRWHIHVLRGGSMANAVELLGVQARKILDIRLTELSDLIIDSEERMSTDSEDEERRFKIKIAEPSATIDGKNRIDSLMEDLGLNGERGKSEDDLAKRITIELSQSHRPITLLVLAERLNETRSRVQRVLERLLEMSIIERVAMPDRIAQDVYLGLMRQFDARGEEWLVTRGGLGRLDTNITKKIISGIKKKNLSIERVQGILEDVEIENQKLLLNTLGGRMPYGFRIAGKNGDEIKERVLNRLDRTIRRLITVAKRIDDSLEV</sequence>
<evidence type="ECO:0008006" key="2">
    <source>
        <dbReference type="Google" id="ProtNLM"/>
    </source>
</evidence>
<dbReference type="InterPro" id="IPR036390">
    <property type="entry name" value="WH_DNA-bd_sf"/>
</dbReference>
<dbReference type="InterPro" id="IPR036388">
    <property type="entry name" value="WH-like_DNA-bd_sf"/>
</dbReference>
<organism evidence="1">
    <name type="scientific">uncultured Poseidoniia archaeon</name>
    <dbReference type="NCBI Taxonomy" id="1697135"/>
    <lineage>
        <taxon>Archaea</taxon>
        <taxon>Methanobacteriati</taxon>
        <taxon>Thermoplasmatota</taxon>
        <taxon>Candidatus Poseidoniia</taxon>
        <taxon>environmental samples</taxon>
    </lineage>
</organism>
<name>A0A1B1TAJ6_9ARCH</name>
<dbReference type="AlphaFoldDB" id="A0A1B1TAJ6"/>
<accession>A0A1B1TAJ6</accession>
<proteinExistence type="predicted"/>
<dbReference type="Gene3D" id="1.10.10.10">
    <property type="entry name" value="Winged helix-like DNA-binding domain superfamily/Winged helix DNA-binding domain"/>
    <property type="match status" value="1"/>
</dbReference>